<dbReference type="InterPro" id="IPR017972">
    <property type="entry name" value="Cyt_P450_CS"/>
</dbReference>
<evidence type="ECO:0000256" key="2">
    <source>
        <dbReference type="ARBA" id="ARBA00022617"/>
    </source>
</evidence>
<dbReference type="GO" id="GO:0005506">
    <property type="term" value="F:iron ion binding"/>
    <property type="evidence" value="ECO:0007669"/>
    <property type="project" value="InterPro"/>
</dbReference>
<dbReference type="SUPFAM" id="SSF48264">
    <property type="entry name" value="Cytochrome P450"/>
    <property type="match status" value="1"/>
</dbReference>
<dbReference type="RefSeq" id="WP_147417003.1">
    <property type="nucleotide sequence ID" value="NZ_CP063196.1"/>
</dbReference>
<dbReference type="CDD" id="cd11029">
    <property type="entry name" value="CYP107-like"/>
    <property type="match status" value="1"/>
</dbReference>
<dbReference type="AlphaFoldDB" id="A0AA97M5L0"/>
<evidence type="ECO:0000256" key="3">
    <source>
        <dbReference type="ARBA" id="ARBA00022723"/>
    </source>
</evidence>
<dbReference type="Proteomes" id="UP000265719">
    <property type="component" value="Chromosome"/>
</dbReference>
<protein>
    <submittedName>
        <fullName evidence="8">Cytochrome P450</fullName>
    </submittedName>
</protein>
<dbReference type="GO" id="GO:0004497">
    <property type="term" value="F:monooxygenase activity"/>
    <property type="evidence" value="ECO:0007669"/>
    <property type="project" value="UniProtKB-KW"/>
</dbReference>
<name>A0AA97M5L0_9ACTN</name>
<dbReference type="InterPro" id="IPR001128">
    <property type="entry name" value="Cyt_P450"/>
</dbReference>
<dbReference type="PANTHER" id="PTHR46696:SF1">
    <property type="entry name" value="CYTOCHROME P450 YJIB-RELATED"/>
    <property type="match status" value="1"/>
</dbReference>
<evidence type="ECO:0000256" key="1">
    <source>
        <dbReference type="ARBA" id="ARBA00010617"/>
    </source>
</evidence>
<keyword evidence="9" id="KW-1185">Reference proteome</keyword>
<dbReference type="KEGG" id="thao:NI17_007995"/>
<dbReference type="Gene3D" id="1.10.630.10">
    <property type="entry name" value="Cytochrome P450"/>
    <property type="match status" value="1"/>
</dbReference>
<dbReference type="PRINTS" id="PR00359">
    <property type="entry name" value="BP450"/>
</dbReference>
<dbReference type="FunFam" id="1.10.630.10:FF:000018">
    <property type="entry name" value="Cytochrome P450 monooxygenase"/>
    <property type="match status" value="1"/>
</dbReference>
<keyword evidence="2 7" id="KW-0349">Heme</keyword>
<sequence length="395" mass="43037">MPSPVPRIALDADSGITEDDVRALAAHPVVRLDVMGLDVWAVTGHEELRALMADPTVKRGAAHWSALARGEAPAEHPLVQLVSMDSMLSRNPPEHTRLRRLVQHAFTTRRVEGLRPVVRDLTRACLDGIDPTGPVDLNAALSHPVPTGAIGHLLGIPEAARPALEALVTRLLSGTDATVHGELYDYVAEMVEAKRRHPDDALISALLRVHDEDGTRLSEEDLVWTVVLLVDAGFETTVGQISNSVRLLLRHPDQLARVASGTVRWERAVEECLRHSASIAMLPFCFPTRDLELGGVTIGAGEAVMMVYLAANRDGRVHADPHAFDVTRPDSRHVTFGHGPHHCLGAPLARLELNVVLPELFARFPDLALAEDSSEQVRSVLVNRPRELWVTTGTG</sequence>
<accession>A0AA97M5L0</accession>
<dbReference type="GO" id="GO:0016705">
    <property type="term" value="F:oxidoreductase activity, acting on paired donors, with incorporation or reduction of molecular oxygen"/>
    <property type="evidence" value="ECO:0007669"/>
    <property type="project" value="InterPro"/>
</dbReference>
<dbReference type="GO" id="GO:0020037">
    <property type="term" value="F:heme binding"/>
    <property type="evidence" value="ECO:0007669"/>
    <property type="project" value="InterPro"/>
</dbReference>
<dbReference type="Pfam" id="PF00067">
    <property type="entry name" value="p450"/>
    <property type="match status" value="1"/>
</dbReference>
<dbReference type="PROSITE" id="PS00086">
    <property type="entry name" value="CYTOCHROME_P450"/>
    <property type="match status" value="1"/>
</dbReference>
<dbReference type="PANTHER" id="PTHR46696">
    <property type="entry name" value="P450, PUTATIVE (EUROFUNG)-RELATED"/>
    <property type="match status" value="1"/>
</dbReference>
<evidence type="ECO:0000256" key="4">
    <source>
        <dbReference type="ARBA" id="ARBA00023002"/>
    </source>
</evidence>
<gene>
    <name evidence="8" type="ORF">NI17_007995</name>
</gene>
<evidence type="ECO:0000313" key="9">
    <source>
        <dbReference type="Proteomes" id="UP000265719"/>
    </source>
</evidence>
<evidence type="ECO:0000256" key="7">
    <source>
        <dbReference type="RuleBase" id="RU000461"/>
    </source>
</evidence>
<keyword evidence="6 7" id="KW-0503">Monooxygenase</keyword>
<dbReference type="EMBL" id="CP063196">
    <property type="protein sequence ID" value="UOE21077.1"/>
    <property type="molecule type" value="Genomic_DNA"/>
</dbReference>
<reference evidence="8" key="1">
    <citation type="submission" date="2020-10" db="EMBL/GenBank/DDBJ databases">
        <title>De novo genome project of the cellulose decomposer Thermobifida halotolerans type strain.</title>
        <authorList>
            <person name="Nagy I."/>
            <person name="Horvath B."/>
            <person name="Kukolya J."/>
            <person name="Nagy I."/>
            <person name="Orsini M."/>
        </authorList>
    </citation>
    <scope>NUCLEOTIDE SEQUENCE</scope>
    <source>
        <strain evidence="8">DSM 44931</strain>
    </source>
</reference>
<dbReference type="InterPro" id="IPR036396">
    <property type="entry name" value="Cyt_P450_sf"/>
</dbReference>
<evidence type="ECO:0000313" key="8">
    <source>
        <dbReference type="EMBL" id="UOE21077.1"/>
    </source>
</evidence>
<keyword evidence="5 7" id="KW-0408">Iron</keyword>
<dbReference type="InterPro" id="IPR002397">
    <property type="entry name" value="Cyt_P450_B"/>
</dbReference>
<keyword evidence="3 7" id="KW-0479">Metal-binding</keyword>
<evidence type="ECO:0000256" key="6">
    <source>
        <dbReference type="ARBA" id="ARBA00023033"/>
    </source>
</evidence>
<keyword evidence="4 7" id="KW-0560">Oxidoreductase</keyword>
<organism evidence="8 9">
    <name type="scientific">Thermobifida halotolerans</name>
    <dbReference type="NCBI Taxonomy" id="483545"/>
    <lineage>
        <taxon>Bacteria</taxon>
        <taxon>Bacillati</taxon>
        <taxon>Actinomycetota</taxon>
        <taxon>Actinomycetes</taxon>
        <taxon>Streptosporangiales</taxon>
        <taxon>Nocardiopsidaceae</taxon>
        <taxon>Thermobifida</taxon>
    </lineage>
</organism>
<comment type="similarity">
    <text evidence="1 7">Belongs to the cytochrome P450 family.</text>
</comment>
<proteinExistence type="inferred from homology"/>
<evidence type="ECO:0000256" key="5">
    <source>
        <dbReference type="ARBA" id="ARBA00023004"/>
    </source>
</evidence>